<evidence type="ECO:0000313" key="1">
    <source>
        <dbReference type="EMBL" id="MBO8416647.1"/>
    </source>
</evidence>
<accession>A0A9D9GRF1</accession>
<reference evidence="1" key="2">
    <citation type="journal article" date="2021" name="PeerJ">
        <title>Extensive microbial diversity within the chicken gut microbiome revealed by metagenomics and culture.</title>
        <authorList>
            <person name="Gilroy R."/>
            <person name="Ravi A."/>
            <person name="Getino M."/>
            <person name="Pursley I."/>
            <person name="Horton D.L."/>
            <person name="Alikhan N.F."/>
            <person name="Baker D."/>
            <person name="Gharbi K."/>
            <person name="Hall N."/>
            <person name="Watson M."/>
            <person name="Adriaenssens E.M."/>
            <person name="Foster-Nyarko E."/>
            <person name="Jarju S."/>
            <person name="Secka A."/>
            <person name="Antonio M."/>
            <person name="Oren A."/>
            <person name="Chaudhuri R.R."/>
            <person name="La Ragione R."/>
            <person name="Hildebrand F."/>
            <person name="Pallen M.J."/>
        </authorList>
    </citation>
    <scope>NUCLEOTIDE SEQUENCE</scope>
    <source>
        <strain evidence="1">17213</strain>
    </source>
</reference>
<name>A0A9D9GRF1_9GAMM</name>
<evidence type="ECO:0000313" key="2">
    <source>
        <dbReference type="Proteomes" id="UP000823631"/>
    </source>
</evidence>
<protein>
    <submittedName>
        <fullName evidence="1">Uncharacterized protein</fullName>
    </submittedName>
</protein>
<reference evidence="1" key="1">
    <citation type="submission" date="2020-10" db="EMBL/GenBank/DDBJ databases">
        <authorList>
            <person name="Gilroy R."/>
        </authorList>
    </citation>
    <scope>NUCLEOTIDE SEQUENCE</scope>
    <source>
        <strain evidence="1">17213</strain>
    </source>
</reference>
<comment type="caution">
    <text evidence="1">The sequence shown here is derived from an EMBL/GenBank/DDBJ whole genome shotgun (WGS) entry which is preliminary data.</text>
</comment>
<gene>
    <name evidence="1" type="ORF">IAB19_09725</name>
</gene>
<sequence length="80" mass="8827">MALLAECEALQSALILGFKYTDSIRPEYLYLALGRLALQLKNIDGGQTAARYSQQLRLALLYSSVTRNFERITATGLAST</sequence>
<dbReference type="EMBL" id="JADINH010000193">
    <property type="protein sequence ID" value="MBO8416647.1"/>
    <property type="molecule type" value="Genomic_DNA"/>
</dbReference>
<organism evidence="1 2">
    <name type="scientific">Candidatus Avisuccinivibrio stercorigallinarum</name>
    <dbReference type="NCBI Taxonomy" id="2840704"/>
    <lineage>
        <taxon>Bacteria</taxon>
        <taxon>Pseudomonadati</taxon>
        <taxon>Pseudomonadota</taxon>
        <taxon>Gammaproteobacteria</taxon>
        <taxon>Aeromonadales</taxon>
        <taxon>Succinivibrionaceae</taxon>
        <taxon>Succinivibrionaceae incertae sedis</taxon>
        <taxon>Candidatus Avisuccinivibrio</taxon>
    </lineage>
</organism>
<proteinExistence type="predicted"/>
<dbReference type="AlphaFoldDB" id="A0A9D9GRF1"/>
<dbReference type="Proteomes" id="UP000823631">
    <property type="component" value="Unassembled WGS sequence"/>
</dbReference>